<dbReference type="SUPFAM" id="SSF53254">
    <property type="entry name" value="Phosphoglycerate mutase-like"/>
    <property type="match status" value="1"/>
</dbReference>
<dbReference type="Gene3D" id="3.40.50.1240">
    <property type="entry name" value="Phosphoglycerate mutase-like"/>
    <property type="match status" value="1"/>
</dbReference>
<dbReference type="OrthoDB" id="4120859at2"/>
<proteinExistence type="predicted"/>
<feature type="compositionally biased region" description="Low complexity" evidence="1">
    <location>
        <begin position="235"/>
        <end position="247"/>
    </location>
</feature>
<comment type="caution">
    <text evidence="2">The sequence shown here is derived from an EMBL/GenBank/DDBJ whole genome shotgun (WGS) entry which is preliminary data.</text>
</comment>
<name>H5THD8_GORO1</name>
<dbReference type="InterPro" id="IPR022492">
    <property type="entry name" value="Phosphomutase_MSMEG4193_put"/>
</dbReference>
<dbReference type="InterPro" id="IPR013078">
    <property type="entry name" value="His_Pase_superF_clade-1"/>
</dbReference>
<dbReference type="EMBL" id="BAFB01000033">
    <property type="protein sequence ID" value="GAB32896.1"/>
    <property type="molecule type" value="Genomic_DNA"/>
</dbReference>
<evidence type="ECO:0000256" key="1">
    <source>
        <dbReference type="SAM" id="MobiDB-lite"/>
    </source>
</evidence>
<dbReference type="RefSeq" id="WP_007237158.1">
    <property type="nucleotide sequence ID" value="NZ_BAFB01000033.1"/>
</dbReference>
<dbReference type="InterPro" id="IPR050275">
    <property type="entry name" value="PGM_Phosphatase"/>
</dbReference>
<sequence>MTVILVRHGRSVANTSGVLAGRTPGVALDDKGRAQAAELVHRLGSAAAQITAVARSPLQRCGETVAPLLAAIAEQTGRQVPEVIVDDLAEVDYGSWTNRSIKDLLSEPLWKVVQQHPSAAVFPDGEGLSQVQARAVAAIRRLDRELGGPDGSGVWVACSHGDVIKSIISDAMGAHLDTFQRIVIEPASISIVRYGATRPYVQTVNNTAVISIPAPPPKKSDDDATVGGDRGVDDPTAATPATPGTPASDNPPVEGVSATATTAESDRDRRRQRAETSNFCAGSGRARIMNTREKEV</sequence>
<dbReference type="CDD" id="cd07067">
    <property type="entry name" value="HP_PGM_like"/>
    <property type="match status" value="1"/>
</dbReference>
<evidence type="ECO:0000313" key="3">
    <source>
        <dbReference type="Proteomes" id="UP000005038"/>
    </source>
</evidence>
<protein>
    <submittedName>
        <fullName evidence="2">Phosphoglycerate mutase family protein</fullName>
    </submittedName>
</protein>
<dbReference type="GO" id="GO:0016791">
    <property type="term" value="F:phosphatase activity"/>
    <property type="evidence" value="ECO:0007669"/>
    <property type="project" value="TreeGrafter"/>
</dbReference>
<dbReference type="Pfam" id="PF00300">
    <property type="entry name" value="His_Phos_1"/>
    <property type="match status" value="1"/>
</dbReference>
<gene>
    <name evidence="2" type="ORF">GOOTI_033_00050</name>
</gene>
<reference evidence="2" key="1">
    <citation type="submission" date="2012-02" db="EMBL/GenBank/DDBJ databases">
        <title>Whole genome shotgun sequence of Gordonia otitidis NBRC 100426.</title>
        <authorList>
            <person name="Yoshida I."/>
            <person name="Hosoyama A."/>
            <person name="Tsuchikane K."/>
            <person name="Katsumata H."/>
            <person name="Yamazaki S."/>
            <person name="Fujita N."/>
        </authorList>
    </citation>
    <scope>NUCLEOTIDE SEQUENCE [LARGE SCALE GENOMIC DNA]</scope>
    <source>
        <strain evidence="2">NBRC 100426</strain>
    </source>
</reference>
<dbReference type="STRING" id="1108044.GOOTI_033_00050"/>
<dbReference type="InterPro" id="IPR029033">
    <property type="entry name" value="His_PPase_superfam"/>
</dbReference>
<feature type="region of interest" description="Disordered" evidence="1">
    <location>
        <begin position="211"/>
        <end position="296"/>
    </location>
</feature>
<dbReference type="Proteomes" id="UP000005038">
    <property type="component" value="Unassembled WGS sequence"/>
</dbReference>
<organism evidence="2 3">
    <name type="scientific">Gordonia otitidis (strain DSM 44809 / CCUG 52243 / JCM 12355 / NBRC 100426 / IFM 10032)</name>
    <dbReference type="NCBI Taxonomy" id="1108044"/>
    <lineage>
        <taxon>Bacteria</taxon>
        <taxon>Bacillati</taxon>
        <taxon>Actinomycetota</taxon>
        <taxon>Actinomycetes</taxon>
        <taxon>Mycobacteriales</taxon>
        <taxon>Gordoniaceae</taxon>
        <taxon>Gordonia</taxon>
    </lineage>
</organism>
<dbReference type="AlphaFoldDB" id="H5THD8"/>
<dbReference type="PANTHER" id="PTHR48100">
    <property type="entry name" value="BROAD-SPECIFICITY PHOSPHATASE YOR283W-RELATED"/>
    <property type="match status" value="1"/>
</dbReference>
<accession>H5THD8</accession>
<dbReference type="SMART" id="SM00855">
    <property type="entry name" value="PGAM"/>
    <property type="match status" value="1"/>
</dbReference>
<keyword evidence="3" id="KW-1185">Reference proteome</keyword>
<dbReference type="GO" id="GO:0005737">
    <property type="term" value="C:cytoplasm"/>
    <property type="evidence" value="ECO:0007669"/>
    <property type="project" value="TreeGrafter"/>
</dbReference>
<dbReference type="NCBIfam" id="TIGR03848">
    <property type="entry name" value="MSMEG_4193"/>
    <property type="match status" value="1"/>
</dbReference>
<dbReference type="PANTHER" id="PTHR48100:SF2">
    <property type="entry name" value="CONSERVED PROTEIN"/>
    <property type="match status" value="1"/>
</dbReference>
<evidence type="ECO:0000313" key="2">
    <source>
        <dbReference type="EMBL" id="GAB32896.1"/>
    </source>
</evidence>